<keyword evidence="2" id="KW-1185">Reference proteome</keyword>
<dbReference type="EMBL" id="JAHRHJ020000002">
    <property type="protein sequence ID" value="KAH9325145.1"/>
    <property type="molecule type" value="Genomic_DNA"/>
</dbReference>
<feature type="non-terminal residue" evidence="1">
    <location>
        <position position="64"/>
    </location>
</feature>
<evidence type="ECO:0000313" key="2">
    <source>
        <dbReference type="Proteomes" id="UP000824469"/>
    </source>
</evidence>
<evidence type="ECO:0000313" key="1">
    <source>
        <dbReference type="EMBL" id="KAH9325145.1"/>
    </source>
</evidence>
<accession>A0AA38LJR0</accession>
<dbReference type="AlphaFoldDB" id="A0AA38LJR0"/>
<organism evidence="1 2">
    <name type="scientific">Taxus chinensis</name>
    <name type="common">Chinese yew</name>
    <name type="synonym">Taxus wallichiana var. chinensis</name>
    <dbReference type="NCBI Taxonomy" id="29808"/>
    <lineage>
        <taxon>Eukaryota</taxon>
        <taxon>Viridiplantae</taxon>
        <taxon>Streptophyta</taxon>
        <taxon>Embryophyta</taxon>
        <taxon>Tracheophyta</taxon>
        <taxon>Spermatophyta</taxon>
        <taxon>Pinopsida</taxon>
        <taxon>Pinidae</taxon>
        <taxon>Conifers II</taxon>
        <taxon>Cupressales</taxon>
        <taxon>Taxaceae</taxon>
        <taxon>Taxus</taxon>
    </lineage>
</organism>
<protein>
    <submittedName>
        <fullName evidence="1">Uncharacterized protein</fullName>
    </submittedName>
</protein>
<name>A0AA38LJR0_TAXCH</name>
<gene>
    <name evidence="1" type="ORF">KI387_005323</name>
</gene>
<reference evidence="1 2" key="1">
    <citation type="journal article" date="2021" name="Nat. Plants">
        <title>The Taxus genome provides insights into paclitaxel biosynthesis.</title>
        <authorList>
            <person name="Xiong X."/>
            <person name="Gou J."/>
            <person name="Liao Q."/>
            <person name="Li Y."/>
            <person name="Zhou Q."/>
            <person name="Bi G."/>
            <person name="Li C."/>
            <person name="Du R."/>
            <person name="Wang X."/>
            <person name="Sun T."/>
            <person name="Guo L."/>
            <person name="Liang H."/>
            <person name="Lu P."/>
            <person name="Wu Y."/>
            <person name="Zhang Z."/>
            <person name="Ro D.K."/>
            <person name="Shang Y."/>
            <person name="Huang S."/>
            <person name="Yan J."/>
        </authorList>
    </citation>
    <scope>NUCLEOTIDE SEQUENCE [LARGE SCALE GENOMIC DNA]</scope>
    <source>
        <strain evidence="1">Ta-2019</strain>
    </source>
</reference>
<sequence length="64" mass="7322">MIAGYAQNRFVEQALENFKQMQFGAGKDSFFEKMDHVVAWMRCVNLIWLHPPPTMTTLMAAANS</sequence>
<feature type="non-terminal residue" evidence="1">
    <location>
        <position position="1"/>
    </location>
</feature>
<proteinExistence type="predicted"/>
<dbReference type="Proteomes" id="UP000824469">
    <property type="component" value="Unassembled WGS sequence"/>
</dbReference>
<comment type="caution">
    <text evidence="1">The sequence shown here is derived from an EMBL/GenBank/DDBJ whole genome shotgun (WGS) entry which is preliminary data.</text>
</comment>